<gene>
    <name evidence="1" type="ORF">RHOFW104T7_00225</name>
</gene>
<dbReference type="Proteomes" id="UP000076131">
    <property type="component" value="Unassembled WGS sequence"/>
</dbReference>
<accession>A0A154QE37</accession>
<dbReference type="AlphaFoldDB" id="A0A154QE37"/>
<evidence type="ECO:0000313" key="1">
    <source>
        <dbReference type="EMBL" id="KZC22530.1"/>
    </source>
</evidence>
<keyword evidence="2" id="KW-1185">Reference proteome</keyword>
<evidence type="ECO:0000313" key="2">
    <source>
        <dbReference type="Proteomes" id="UP000076131"/>
    </source>
</evidence>
<comment type="caution">
    <text evidence="1">The sequence shown here is derived from an EMBL/GenBank/DDBJ whole genome shotgun (WGS) entry which is preliminary data.</text>
</comment>
<sequence length="137" mass="15074">MVWFPMFWKKLKVQHPEFGTLTYSSDSWASADFPSSVGPIYVRVPGDKSGPNGEAISNAQALMSDLPSIVNTAERFALSDTNTREFMEYNGDLTLDGLAFDVEPGTFTVAFGLTEWPDAMIDVAFREGNPVEVLLAD</sequence>
<dbReference type="STRING" id="416169.RHOFW104T7_00225"/>
<protein>
    <submittedName>
        <fullName evidence="1">Uncharacterized protein</fullName>
    </submittedName>
</protein>
<organism evidence="1 2">
    <name type="scientific">Rhodanobacter thiooxydans</name>
    <dbReference type="NCBI Taxonomy" id="416169"/>
    <lineage>
        <taxon>Bacteria</taxon>
        <taxon>Pseudomonadati</taxon>
        <taxon>Pseudomonadota</taxon>
        <taxon>Gammaproteobacteria</taxon>
        <taxon>Lysobacterales</taxon>
        <taxon>Rhodanobacteraceae</taxon>
        <taxon>Rhodanobacter</taxon>
    </lineage>
</organism>
<name>A0A154QE37_9GAMM</name>
<proteinExistence type="predicted"/>
<reference evidence="1 2" key="1">
    <citation type="journal article" date="2016" name="MBio">
        <title>Lateral Gene Transfer in a Heavy Metal-Contaminated-Groundwater Microbial Community.</title>
        <authorList>
            <person name="Hemme C.L."/>
            <person name="Green S.J."/>
            <person name="Rishishwar L."/>
            <person name="Prakash O."/>
            <person name="Pettenato A."/>
            <person name="Chakraborty R."/>
            <person name="Deutschbauer A.M."/>
            <person name="Van Nostrand J.D."/>
            <person name="Wu L."/>
            <person name="He Z."/>
            <person name="Jordan I.K."/>
            <person name="Hazen T.C."/>
            <person name="Arkin A.P."/>
            <person name="Kostka J.E."/>
            <person name="Zhou J."/>
        </authorList>
    </citation>
    <scope>NUCLEOTIDE SEQUENCE [LARGE SCALE GENOMIC DNA]</scope>
    <source>
        <strain evidence="1 2">FW104-T7</strain>
    </source>
</reference>
<dbReference type="EMBL" id="LVJS01000086">
    <property type="protein sequence ID" value="KZC22530.1"/>
    <property type="molecule type" value="Genomic_DNA"/>
</dbReference>